<dbReference type="InterPro" id="IPR002182">
    <property type="entry name" value="NB-ARC"/>
</dbReference>
<dbReference type="GO" id="GO:0098542">
    <property type="term" value="P:defense response to other organism"/>
    <property type="evidence" value="ECO:0007669"/>
    <property type="project" value="TreeGrafter"/>
</dbReference>
<evidence type="ECO:0000256" key="1">
    <source>
        <dbReference type="ARBA" id="ARBA00022737"/>
    </source>
</evidence>
<dbReference type="Gene3D" id="1.10.10.10">
    <property type="entry name" value="Winged helix-like DNA-binding domain superfamily/Winged helix DNA-binding domain"/>
    <property type="match status" value="1"/>
</dbReference>
<proteinExistence type="predicted"/>
<dbReference type="Pfam" id="PF00931">
    <property type="entry name" value="NB-ARC"/>
    <property type="match status" value="1"/>
</dbReference>
<evidence type="ECO:0000313" key="7">
    <source>
        <dbReference type="EMBL" id="KAJ4827156.1"/>
    </source>
</evidence>
<dbReference type="InterPro" id="IPR058922">
    <property type="entry name" value="WHD_DRP"/>
</dbReference>
<feature type="domain" description="NB-ARC" evidence="4">
    <location>
        <begin position="1"/>
        <end position="152"/>
    </location>
</feature>
<evidence type="ECO:0000313" key="8">
    <source>
        <dbReference type="Proteomes" id="UP001141552"/>
    </source>
</evidence>
<dbReference type="InterPro" id="IPR032675">
    <property type="entry name" value="LRR_dom_sf"/>
</dbReference>
<dbReference type="PANTHER" id="PTHR23155">
    <property type="entry name" value="DISEASE RESISTANCE PROTEIN RP"/>
    <property type="match status" value="1"/>
</dbReference>
<dbReference type="InterPro" id="IPR042197">
    <property type="entry name" value="Apaf_helical"/>
</dbReference>
<feature type="compositionally biased region" description="Basic and acidic residues" evidence="3">
    <location>
        <begin position="747"/>
        <end position="765"/>
    </location>
</feature>
<reference evidence="7" key="2">
    <citation type="journal article" date="2023" name="Plants (Basel)">
        <title>Annotation of the Turnera subulata (Passifloraceae) Draft Genome Reveals the S-Locus Evolved after the Divergence of Turneroideae from Passifloroideae in a Stepwise Manner.</title>
        <authorList>
            <person name="Henning P.M."/>
            <person name="Roalson E.H."/>
            <person name="Mir W."/>
            <person name="McCubbin A.G."/>
            <person name="Shore J.S."/>
        </authorList>
    </citation>
    <scope>NUCLEOTIDE SEQUENCE</scope>
    <source>
        <strain evidence="7">F60SS</strain>
    </source>
</reference>
<evidence type="ECO:0000256" key="2">
    <source>
        <dbReference type="ARBA" id="ARBA00022821"/>
    </source>
</evidence>
<dbReference type="FunFam" id="1.10.8.430:FF:000003">
    <property type="entry name" value="Probable disease resistance protein At5g66910"/>
    <property type="match status" value="1"/>
</dbReference>
<dbReference type="SUPFAM" id="SSF52540">
    <property type="entry name" value="P-loop containing nucleoside triphosphate hydrolases"/>
    <property type="match status" value="1"/>
</dbReference>
<dbReference type="Pfam" id="PF23559">
    <property type="entry name" value="WHD_DRP"/>
    <property type="match status" value="1"/>
</dbReference>
<evidence type="ECO:0000256" key="3">
    <source>
        <dbReference type="SAM" id="MobiDB-lite"/>
    </source>
</evidence>
<keyword evidence="8" id="KW-1185">Reference proteome</keyword>
<dbReference type="Proteomes" id="UP001141552">
    <property type="component" value="Unassembled WGS sequence"/>
</dbReference>
<dbReference type="FunFam" id="3.40.50.300:FF:001091">
    <property type="entry name" value="Probable disease resistance protein At1g61300"/>
    <property type="match status" value="1"/>
</dbReference>
<feature type="domain" description="Disease resistance R13L4/SHOC-2-like LRR" evidence="6">
    <location>
        <begin position="355"/>
        <end position="657"/>
    </location>
</feature>
<feature type="region of interest" description="Disordered" evidence="3">
    <location>
        <begin position="742"/>
        <end position="772"/>
    </location>
</feature>
<dbReference type="InterPro" id="IPR055414">
    <property type="entry name" value="LRR_R13L4/SHOC2-like"/>
</dbReference>
<dbReference type="FunFam" id="1.10.10.10:FF:000322">
    <property type="entry name" value="Probable disease resistance protein At1g63360"/>
    <property type="match status" value="1"/>
</dbReference>
<keyword evidence="2" id="KW-0611">Plant defense</keyword>
<dbReference type="Pfam" id="PF23598">
    <property type="entry name" value="LRR_14"/>
    <property type="match status" value="1"/>
</dbReference>
<dbReference type="Gene3D" id="3.80.10.10">
    <property type="entry name" value="Ribonuclease Inhibitor"/>
    <property type="match status" value="1"/>
</dbReference>
<dbReference type="InterPro" id="IPR044974">
    <property type="entry name" value="Disease_R_plants"/>
</dbReference>
<dbReference type="AlphaFoldDB" id="A0A9Q0F980"/>
<dbReference type="InterPro" id="IPR036388">
    <property type="entry name" value="WH-like_DNA-bd_sf"/>
</dbReference>
<dbReference type="InterPro" id="IPR027417">
    <property type="entry name" value="P-loop_NTPase"/>
</dbReference>
<gene>
    <name evidence="7" type="ORF">Tsubulata_025834</name>
</gene>
<dbReference type="Gene3D" id="3.40.50.300">
    <property type="entry name" value="P-loop containing nucleotide triphosphate hydrolases"/>
    <property type="match status" value="1"/>
</dbReference>
<dbReference type="EMBL" id="JAKUCV010006479">
    <property type="protein sequence ID" value="KAJ4827156.1"/>
    <property type="molecule type" value="Genomic_DNA"/>
</dbReference>
<organism evidence="7 8">
    <name type="scientific">Turnera subulata</name>
    <dbReference type="NCBI Taxonomy" id="218843"/>
    <lineage>
        <taxon>Eukaryota</taxon>
        <taxon>Viridiplantae</taxon>
        <taxon>Streptophyta</taxon>
        <taxon>Embryophyta</taxon>
        <taxon>Tracheophyta</taxon>
        <taxon>Spermatophyta</taxon>
        <taxon>Magnoliopsida</taxon>
        <taxon>eudicotyledons</taxon>
        <taxon>Gunneridae</taxon>
        <taxon>Pentapetalae</taxon>
        <taxon>rosids</taxon>
        <taxon>fabids</taxon>
        <taxon>Malpighiales</taxon>
        <taxon>Passifloraceae</taxon>
        <taxon>Turnera</taxon>
    </lineage>
</organism>
<dbReference type="PRINTS" id="PR00364">
    <property type="entry name" value="DISEASERSIST"/>
</dbReference>
<dbReference type="PANTHER" id="PTHR23155:SF1205">
    <property type="entry name" value="DISEASE RESISTANCE PROTEIN RPM1"/>
    <property type="match status" value="1"/>
</dbReference>
<dbReference type="OrthoDB" id="1060944at2759"/>
<keyword evidence="1" id="KW-0677">Repeat</keyword>
<dbReference type="GO" id="GO:0043531">
    <property type="term" value="F:ADP binding"/>
    <property type="evidence" value="ECO:0007669"/>
    <property type="project" value="InterPro"/>
</dbReference>
<evidence type="ECO:0000259" key="6">
    <source>
        <dbReference type="Pfam" id="PF23598"/>
    </source>
</evidence>
<evidence type="ECO:0000259" key="5">
    <source>
        <dbReference type="Pfam" id="PF23559"/>
    </source>
</evidence>
<accession>A0A9Q0F980</accession>
<reference evidence="7" key="1">
    <citation type="submission" date="2022-02" db="EMBL/GenBank/DDBJ databases">
        <authorList>
            <person name="Henning P.M."/>
            <person name="McCubbin A.G."/>
            <person name="Shore J.S."/>
        </authorList>
    </citation>
    <scope>NUCLEOTIDE SEQUENCE</scope>
    <source>
        <strain evidence="7">F60SS</strain>
        <tissue evidence="7">Leaves</tissue>
    </source>
</reference>
<dbReference type="Gene3D" id="1.10.8.430">
    <property type="entry name" value="Helical domain of apoptotic protease-activating factors"/>
    <property type="match status" value="1"/>
</dbReference>
<comment type="caution">
    <text evidence="7">The sequence shown here is derived from an EMBL/GenBank/DDBJ whole genome shotgun (WGS) entry which is preliminary data.</text>
</comment>
<protein>
    <recommendedName>
        <fullName evidence="9">NB-ARC domain-containing protein</fullName>
    </recommendedName>
</protein>
<name>A0A9Q0F980_9ROSI</name>
<sequence>MGGSGKTTLIAKAYNCDTVKDHFKYRAWVTVTQTYSIDDLFRSLVLQFYEAANQAIPSDLNTMSYRKLVEMLVNYLQGKRYLIVLDDVWDTELWSYIKVALPNSQNRCRVIITTQKDDIAAKSLEVGSNIHHIKPLEEDEAWTLFCMKAFPWNARRCPQELEDLAKDVVEKCQGLPLAVVSLGGLFSTKYSVPEWKTTYNGLNWELSNNNILQRLINILLLSYNDLPYTVKRCFLYCCLFPEDYIIERVRLARLWMAEGFIEKVQGLTAGEIAGRYLVELIRRSLLQVVEVDSYGLPGKCKMHDMLRELALSISKEEKFCASHDERKGARPDGVIRRLSIQASGQEIETWKGMKKLRSFHLFATKDLDPTMNYKFLDGFKLLRVLSLEGAPIETFPDHIVTLFNLRYLSLERTRIKKVPESIGRLYNLQFLNICWTQVEALPSGIVKLRNLRFLLSNRLNNQMLTEFGDLCGTQFPKKLSTLNNLLYLGTVEANSFVIKEIRSMTQLVRLDISNVEGSHEEDLCFAIQNMPLLCLLFVKAVDEDVILPVNALQPPPRLEKLTLYGKLENIPQWFQSLQNLSYLALSWSRLTNDPLPHLEALPNLRALELVKACEEPHLDFKNGFRNLEWLAIRNFSNLQSITIAEGVMPGIKKLYIGFCGMLTEVPSGIKCLTKLQELWLINLAEDVIKRIEEPSGVDRPNVQHIKKITYIQTSSTGWWSERNLSSFFEPIPRENGFGITDISEEANPLKETKEDYSGGDSKDEIISTPALN</sequence>
<feature type="domain" description="Disease resistance protein winged helix" evidence="5">
    <location>
        <begin position="239"/>
        <end position="310"/>
    </location>
</feature>
<dbReference type="SUPFAM" id="SSF52058">
    <property type="entry name" value="L domain-like"/>
    <property type="match status" value="1"/>
</dbReference>
<evidence type="ECO:0008006" key="9">
    <source>
        <dbReference type="Google" id="ProtNLM"/>
    </source>
</evidence>
<evidence type="ECO:0000259" key="4">
    <source>
        <dbReference type="Pfam" id="PF00931"/>
    </source>
</evidence>